<feature type="domain" description="Xylanolytic transcriptional activator regulatory" evidence="8">
    <location>
        <begin position="173"/>
        <end position="246"/>
    </location>
</feature>
<feature type="region of interest" description="Disordered" evidence="7">
    <location>
        <begin position="36"/>
        <end position="56"/>
    </location>
</feature>
<dbReference type="EMBL" id="MCGT01000032">
    <property type="protein sequence ID" value="ORX47777.1"/>
    <property type="molecule type" value="Genomic_DNA"/>
</dbReference>
<dbReference type="PANTHER" id="PTHR31313">
    <property type="entry name" value="TY1 ENHANCER ACTIVATOR"/>
    <property type="match status" value="1"/>
</dbReference>
<dbReference type="InterPro" id="IPR051615">
    <property type="entry name" value="Transcr_Regulatory_Elem"/>
</dbReference>
<evidence type="ECO:0000256" key="2">
    <source>
        <dbReference type="ARBA" id="ARBA00022833"/>
    </source>
</evidence>
<dbReference type="OrthoDB" id="39175at2759"/>
<dbReference type="GO" id="GO:0006351">
    <property type="term" value="P:DNA-templated transcription"/>
    <property type="evidence" value="ECO:0007669"/>
    <property type="project" value="InterPro"/>
</dbReference>
<dbReference type="GO" id="GO:0008270">
    <property type="term" value="F:zinc ion binding"/>
    <property type="evidence" value="ECO:0007669"/>
    <property type="project" value="InterPro"/>
</dbReference>
<gene>
    <name evidence="9" type="ORF">DM01DRAFT_1292516</name>
</gene>
<evidence type="ECO:0000313" key="9">
    <source>
        <dbReference type="EMBL" id="ORX47777.1"/>
    </source>
</evidence>
<evidence type="ECO:0000256" key="7">
    <source>
        <dbReference type="SAM" id="MobiDB-lite"/>
    </source>
</evidence>
<dbReference type="InterPro" id="IPR007219">
    <property type="entry name" value="XnlR_reg_dom"/>
</dbReference>
<keyword evidence="1" id="KW-0479">Metal-binding</keyword>
<keyword evidence="6" id="KW-0539">Nucleus</keyword>
<protein>
    <recommendedName>
        <fullName evidence="8">Xylanolytic transcriptional activator regulatory domain-containing protein</fullName>
    </recommendedName>
</protein>
<reference evidence="9 10" key="1">
    <citation type="submission" date="2016-07" db="EMBL/GenBank/DDBJ databases">
        <title>Pervasive Adenine N6-methylation of Active Genes in Fungi.</title>
        <authorList>
            <consortium name="DOE Joint Genome Institute"/>
            <person name="Mondo S.J."/>
            <person name="Dannebaum R.O."/>
            <person name="Kuo R.C."/>
            <person name="Labutti K."/>
            <person name="Haridas S."/>
            <person name="Kuo A."/>
            <person name="Salamov A."/>
            <person name="Ahrendt S.R."/>
            <person name="Lipzen A."/>
            <person name="Sullivan W."/>
            <person name="Andreopoulos W.B."/>
            <person name="Clum A."/>
            <person name="Lindquist E."/>
            <person name="Daum C."/>
            <person name="Ramamoorthy G.K."/>
            <person name="Gryganskyi A."/>
            <person name="Culley D."/>
            <person name="Magnuson J.K."/>
            <person name="James T.Y."/>
            <person name="O'Malley M.A."/>
            <person name="Stajich J.E."/>
            <person name="Spatafora J.W."/>
            <person name="Visel A."/>
            <person name="Grigoriev I.V."/>
        </authorList>
    </citation>
    <scope>NUCLEOTIDE SEQUENCE [LARGE SCALE GENOMIC DNA]</scope>
    <source>
        <strain evidence="9 10">NRRL 3301</strain>
    </source>
</reference>
<accession>A0A1X2G8J6</accession>
<feature type="region of interest" description="Disordered" evidence="7">
    <location>
        <begin position="644"/>
        <end position="663"/>
    </location>
</feature>
<dbReference type="Proteomes" id="UP000242146">
    <property type="component" value="Unassembled WGS sequence"/>
</dbReference>
<feature type="compositionally biased region" description="Low complexity" evidence="7">
    <location>
        <begin position="509"/>
        <end position="526"/>
    </location>
</feature>
<evidence type="ECO:0000256" key="1">
    <source>
        <dbReference type="ARBA" id="ARBA00022723"/>
    </source>
</evidence>
<evidence type="ECO:0000256" key="6">
    <source>
        <dbReference type="ARBA" id="ARBA00023242"/>
    </source>
</evidence>
<dbReference type="STRING" id="101127.A0A1X2G8J6"/>
<dbReference type="GO" id="GO:0003677">
    <property type="term" value="F:DNA binding"/>
    <property type="evidence" value="ECO:0007669"/>
    <property type="project" value="UniProtKB-KW"/>
</dbReference>
<organism evidence="9 10">
    <name type="scientific">Hesseltinella vesiculosa</name>
    <dbReference type="NCBI Taxonomy" id="101127"/>
    <lineage>
        <taxon>Eukaryota</taxon>
        <taxon>Fungi</taxon>
        <taxon>Fungi incertae sedis</taxon>
        <taxon>Mucoromycota</taxon>
        <taxon>Mucoromycotina</taxon>
        <taxon>Mucoromycetes</taxon>
        <taxon>Mucorales</taxon>
        <taxon>Cunninghamellaceae</taxon>
        <taxon>Hesseltinella</taxon>
    </lineage>
</organism>
<proteinExistence type="predicted"/>
<dbReference type="Pfam" id="PF04082">
    <property type="entry name" value="Fungal_trans"/>
    <property type="match status" value="1"/>
</dbReference>
<name>A0A1X2G8J6_9FUNG</name>
<sequence>MDANGQYRYLGKASGFYLLQNSRTYHDGAFHLSGSTRSAPGLPSPTMQQKSSSVDPFELPPSDLSTDLIVAYFEHFYPILPMFYKQRLSSSLDEPAMAISPLLLNAIYCLASRVSNDPRVIAEPGKPESAGELYFERAKLLLDNYYDVPSISTVQALLLLACHQQGTMKSARAWLYGGLAFRMALDLGLNRNCDHWHIPDDEKERRKRVFWCCFVMDRLASANYGRTSTFEESDCDVPFPLDDDDEPLFPPSFVDYSVPTGGQMLILSHLVRICDILGHILKNFYYVKAFQQLDLRSIEQTVATLDSRLDHWFRNLPPLIHIQLDTIPHDMPVCALHLHLVYHTTLILLHRQFIPSHDCTSHRHCSTSSQLSSADHRCCLNSAKAIMSLANHMLTAGKLRYCVNSVVYYMFTAGIMFIHEASNSDPQCSFDAKMNVNNMMRILDTLSTTWPSARRCSNILGELAGVRELDLPTSENTLRPIVHNRQQQQPTQITDTKPPLPPVANTDISSLSPTSTTPAPSPFLTSDTQRNPLATKETNDLSMDIFTALPTSSAAAMNRNGALVQGDTADMDPFAAPDSIPTPSFQRHFDPLAAAFWGMPPSLDMQEWSNYLGSQLSSPAYSQQQQSSLQPPLASTFTSQINKIASSTPASPTSSVPTASAGNNAASPYLIPTRNLIPPLQAATPAATSSAPKPPTRTHFAVTSKPHHNLIHGDGHVDVLSGMTVPLDMKTYPRQELATLITSHF</sequence>
<evidence type="ECO:0000256" key="3">
    <source>
        <dbReference type="ARBA" id="ARBA00023015"/>
    </source>
</evidence>
<dbReference type="CDD" id="cd12148">
    <property type="entry name" value="fungal_TF_MHR"/>
    <property type="match status" value="1"/>
</dbReference>
<keyword evidence="3" id="KW-0805">Transcription regulation</keyword>
<comment type="caution">
    <text evidence="9">The sequence shown here is derived from an EMBL/GenBank/DDBJ whole genome shotgun (WGS) entry which is preliminary data.</text>
</comment>
<feature type="compositionally biased region" description="Low complexity" evidence="7">
    <location>
        <begin position="645"/>
        <end position="661"/>
    </location>
</feature>
<keyword evidence="4" id="KW-0238">DNA-binding</keyword>
<dbReference type="PANTHER" id="PTHR31313:SF81">
    <property type="entry name" value="TY1 ENHANCER ACTIVATOR"/>
    <property type="match status" value="1"/>
</dbReference>
<feature type="compositionally biased region" description="Polar residues" evidence="7">
    <location>
        <begin position="484"/>
        <end position="495"/>
    </location>
</feature>
<feature type="compositionally biased region" description="Polar residues" evidence="7">
    <location>
        <begin position="45"/>
        <end position="54"/>
    </location>
</feature>
<keyword evidence="10" id="KW-1185">Reference proteome</keyword>
<keyword evidence="2" id="KW-0862">Zinc</keyword>
<evidence type="ECO:0000259" key="8">
    <source>
        <dbReference type="SMART" id="SM00906"/>
    </source>
</evidence>
<dbReference type="SMART" id="SM00906">
    <property type="entry name" value="Fungal_trans"/>
    <property type="match status" value="1"/>
</dbReference>
<evidence type="ECO:0000313" key="10">
    <source>
        <dbReference type="Proteomes" id="UP000242146"/>
    </source>
</evidence>
<feature type="region of interest" description="Disordered" evidence="7">
    <location>
        <begin position="478"/>
        <end position="539"/>
    </location>
</feature>
<evidence type="ECO:0000256" key="5">
    <source>
        <dbReference type="ARBA" id="ARBA00023163"/>
    </source>
</evidence>
<evidence type="ECO:0000256" key="4">
    <source>
        <dbReference type="ARBA" id="ARBA00023125"/>
    </source>
</evidence>
<keyword evidence="5" id="KW-0804">Transcription</keyword>
<dbReference type="AlphaFoldDB" id="A0A1X2G8J6"/>